<evidence type="ECO:0000313" key="5">
    <source>
        <dbReference type="EMBL" id="SNR16436.1"/>
    </source>
</evidence>
<dbReference type="CDD" id="cd12797">
    <property type="entry name" value="M23_peptidase"/>
    <property type="match status" value="1"/>
</dbReference>
<feature type="transmembrane region" description="Helical" evidence="2">
    <location>
        <begin position="6"/>
        <end position="25"/>
    </location>
</feature>
<proteinExistence type="predicted"/>
<sequence length="440" mass="51599">MHNHLIYLLEVSLIFVLLYSIFRFMLSKYTFHNLNRFVLLMIIPISMSIPFIKSIYSFEVIPSNIPAFNEMHSETFSTNSTNYITHFSEFNYIKLLSIFYAIGILISFYKTLKAIFHLYKLRKNAIVKHANKYQLIYCETKETFSFFNWIFIPFESTHQSEKIIIDHEKQHANFHHTLDRLVTEIFIAFFWFNPVVYLFRKTLSAVHEYQVDARVLKDKNISTTEYLQLLLYTINNSYNKNLYSYFNQSMIKNRVEMICKSKTNNLLRFKYLILIPICFVCLLSFTKREFSVTKTLETNIATDKTSKNNSFIYPLKGSPKPYITSHFGINRKLFKKLKAKIHNGIDFKAKVNTPIFASSDGVVTSASFEGNWGNLIIIKHANGYETLYAHLNKFKCKKNQFVKKGEIIGYTGKTGLIKGPHLHYAIKHNGIYVNPINYLE</sequence>
<dbReference type="InterPro" id="IPR008756">
    <property type="entry name" value="Peptidase_M56"/>
</dbReference>
<evidence type="ECO:0000259" key="3">
    <source>
        <dbReference type="Pfam" id="PF01551"/>
    </source>
</evidence>
<keyword evidence="2" id="KW-0472">Membrane</keyword>
<dbReference type="RefSeq" id="WP_095072976.1">
    <property type="nucleotide sequence ID" value="NZ_LT899436.1"/>
</dbReference>
<dbReference type="GO" id="GO:0004222">
    <property type="term" value="F:metalloendopeptidase activity"/>
    <property type="evidence" value="ECO:0007669"/>
    <property type="project" value="TreeGrafter"/>
</dbReference>
<evidence type="ECO:0000313" key="6">
    <source>
        <dbReference type="Proteomes" id="UP000215214"/>
    </source>
</evidence>
<dbReference type="SUPFAM" id="SSF51261">
    <property type="entry name" value="Duplicated hybrid motif"/>
    <property type="match status" value="1"/>
</dbReference>
<feature type="domain" description="Peptidase M56" evidence="4">
    <location>
        <begin position="13"/>
        <end position="258"/>
    </location>
</feature>
<dbReference type="InterPro" id="IPR050570">
    <property type="entry name" value="Cell_wall_metabolism_enzyme"/>
</dbReference>
<dbReference type="EMBL" id="LT899436">
    <property type="protein sequence ID" value="SNR16436.1"/>
    <property type="molecule type" value="Genomic_DNA"/>
</dbReference>
<dbReference type="PANTHER" id="PTHR21666">
    <property type="entry name" value="PEPTIDASE-RELATED"/>
    <property type="match status" value="1"/>
</dbReference>
<feature type="transmembrane region" description="Helical" evidence="2">
    <location>
        <begin position="37"/>
        <end position="56"/>
    </location>
</feature>
<dbReference type="KEGG" id="tje:TJEJU_2758"/>
<dbReference type="Pfam" id="PF01551">
    <property type="entry name" value="Peptidase_M23"/>
    <property type="match status" value="1"/>
</dbReference>
<feature type="transmembrane region" description="Helical" evidence="2">
    <location>
        <begin position="269"/>
        <end position="286"/>
    </location>
</feature>
<keyword evidence="2" id="KW-0812">Transmembrane</keyword>
<keyword evidence="1" id="KW-0732">Signal</keyword>
<dbReference type="InterPro" id="IPR011055">
    <property type="entry name" value="Dup_hybrid_motif"/>
</dbReference>
<feature type="domain" description="M23ase beta-sheet core" evidence="3">
    <location>
        <begin position="341"/>
        <end position="435"/>
    </location>
</feature>
<reference evidence="5 6" key="1">
    <citation type="submission" date="2017-07" db="EMBL/GenBank/DDBJ databases">
        <authorList>
            <person name="Sun Z.S."/>
            <person name="Albrecht U."/>
            <person name="Echele G."/>
            <person name="Lee C.C."/>
        </authorList>
    </citation>
    <scope>NUCLEOTIDE SEQUENCE [LARGE SCALE GENOMIC DNA]</scope>
    <source>
        <strain evidence="6">type strain: KCTC 22618</strain>
    </source>
</reference>
<gene>
    <name evidence="5" type="ORF">TJEJU_2758</name>
</gene>
<evidence type="ECO:0000256" key="2">
    <source>
        <dbReference type="SAM" id="Phobius"/>
    </source>
</evidence>
<keyword evidence="2" id="KW-1133">Transmembrane helix</keyword>
<dbReference type="AlphaFoldDB" id="A0A238UBS5"/>
<dbReference type="InterPro" id="IPR016047">
    <property type="entry name" value="M23ase_b-sheet_dom"/>
</dbReference>
<evidence type="ECO:0000256" key="1">
    <source>
        <dbReference type="ARBA" id="ARBA00022729"/>
    </source>
</evidence>
<dbReference type="PANTHER" id="PTHR21666:SF289">
    <property type="entry name" value="L-ALA--D-GLU ENDOPEPTIDASE"/>
    <property type="match status" value="1"/>
</dbReference>
<keyword evidence="6" id="KW-1185">Reference proteome</keyword>
<dbReference type="Proteomes" id="UP000215214">
    <property type="component" value="Chromosome TJEJU"/>
</dbReference>
<protein>
    <submittedName>
        <fullName evidence="5">Membrane protein related to metalloendopeptidases</fullName>
    </submittedName>
</protein>
<evidence type="ECO:0000259" key="4">
    <source>
        <dbReference type="Pfam" id="PF05569"/>
    </source>
</evidence>
<feature type="transmembrane region" description="Helical" evidence="2">
    <location>
        <begin position="92"/>
        <end position="112"/>
    </location>
</feature>
<dbReference type="Gene3D" id="2.70.70.10">
    <property type="entry name" value="Glucose Permease (Domain IIA)"/>
    <property type="match status" value="1"/>
</dbReference>
<accession>A0A238UBS5</accession>
<name>A0A238UBS5_9FLAO</name>
<organism evidence="5 6">
    <name type="scientific">Tenacibaculum jejuense</name>
    <dbReference type="NCBI Taxonomy" id="584609"/>
    <lineage>
        <taxon>Bacteria</taxon>
        <taxon>Pseudomonadati</taxon>
        <taxon>Bacteroidota</taxon>
        <taxon>Flavobacteriia</taxon>
        <taxon>Flavobacteriales</taxon>
        <taxon>Flavobacteriaceae</taxon>
        <taxon>Tenacibaculum</taxon>
    </lineage>
</organism>
<dbReference type="Pfam" id="PF05569">
    <property type="entry name" value="Peptidase_M56"/>
    <property type="match status" value="1"/>
</dbReference>